<dbReference type="RefSeq" id="WP_379914173.1">
    <property type="nucleotide sequence ID" value="NZ_JBHSWE010000002.1"/>
</dbReference>
<gene>
    <name evidence="2" type="ORF">ACFQDL_32565</name>
</gene>
<sequence length="450" mass="47839">MNYKEVTVMKRVPSLISLRSCMIILALSTNLTACSLLNPYVNSSELKFVDPKAPDKESQPCSTLPNDMQEAVNCAHVVQSKYVENMGEQAMLSSVSGVGLISLTAYTAGIAINDAHTTNVTDFALGASAIYGMSQWLSQPERTKIYGLGIKAVQCAVDASVPFQTNSANMKQFDTDVKNLRTQIKYTSRDLETVKVLLDSNTQTVTKLTELDKAKVTSARQSIDEARTSATTAGQLIASYNHAPFELVATVNRINASVNAGLGDSIQSMSALPGTLSGILDMYSHLESGYVAHGYSPEGETKNGGAETEIKKAEIPGLAKALSNLDNSLNELAAMSAEVELGIATYTPKIPKQSAEACGVDLTNLRTAITFVPTTVTFGNDKSPLLSVQISGGSGSYVSSYDDSALEIKHVPPFGPTLQIKPKDKASRGTYNVTVEDTGGGKGILSVIID</sequence>
<dbReference type="Proteomes" id="UP001596422">
    <property type="component" value="Unassembled WGS sequence"/>
</dbReference>
<evidence type="ECO:0000256" key="1">
    <source>
        <dbReference type="SAM" id="SignalP"/>
    </source>
</evidence>
<proteinExistence type="predicted"/>
<name>A0ABW2AA84_9GAMM</name>
<dbReference type="EMBL" id="JBHSWE010000002">
    <property type="protein sequence ID" value="MFC6674327.1"/>
    <property type="molecule type" value="Genomic_DNA"/>
</dbReference>
<accession>A0ABW2AA84</accession>
<feature type="signal peptide" evidence="1">
    <location>
        <begin position="1"/>
        <end position="33"/>
    </location>
</feature>
<comment type="caution">
    <text evidence="2">The sequence shown here is derived from an EMBL/GenBank/DDBJ whole genome shotgun (WGS) entry which is preliminary data.</text>
</comment>
<protein>
    <submittedName>
        <fullName evidence="2">Uncharacterized protein</fullName>
    </submittedName>
</protein>
<keyword evidence="3" id="KW-1185">Reference proteome</keyword>
<reference evidence="3" key="1">
    <citation type="journal article" date="2019" name="Int. J. Syst. Evol. Microbiol.">
        <title>The Global Catalogue of Microorganisms (GCM) 10K type strain sequencing project: providing services to taxonomists for standard genome sequencing and annotation.</title>
        <authorList>
            <consortium name="The Broad Institute Genomics Platform"/>
            <consortium name="The Broad Institute Genome Sequencing Center for Infectious Disease"/>
            <person name="Wu L."/>
            <person name="Ma J."/>
        </authorList>
    </citation>
    <scope>NUCLEOTIDE SEQUENCE [LARGE SCALE GENOMIC DNA]</scope>
    <source>
        <strain evidence="3">NBRC 111756</strain>
    </source>
</reference>
<organism evidence="2 3">
    <name type="scientific">Marinobacterium aestuariivivens</name>
    <dbReference type="NCBI Taxonomy" id="1698799"/>
    <lineage>
        <taxon>Bacteria</taxon>
        <taxon>Pseudomonadati</taxon>
        <taxon>Pseudomonadota</taxon>
        <taxon>Gammaproteobacteria</taxon>
        <taxon>Oceanospirillales</taxon>
        <taxon>Oceanospirillaceae</taxon>
        <taxon>Marinobacterium</taxon>
    </lineage>
</organism>
<evidence type="ECO:0000313" key="2">
    <source>
        <dbReference type="EMBL" id="MFC6674327.1"/>
    </source>
</evidence>
<feature type="chain" id="PRO_5046675194" evidence="1">
    <location>
        <begin position="34"/>
        <end position="450"/>
    </location>
</feature>
<keyword evidence="1" id="KW-0732">Signal</keyword>
<evidence type="ECO:0000313" key="3">
    <source>
        <dbReference type="Proteomes" id="UP001596422"/>
    </source>
</evidence>